<comment type="caution">
    <text evidence="1">The sequence shown here is derived from an EMBL/GenBank/DDBJ whole genome shotgun (WGS) entry which is preliminary data.</text>
</comment>
<dbReference type="EMBL" id="ANKQ01000001">
    <property type="protein sequence ID" value="ELP56060.1"/>
    <property type="molecule type" value="Genomic_DNA"/>
</dbReference>
<accession>L7E9E9</accession>
<dbReference type="AlphaFoldDB" id="L7E9E9"/>
<organism evidence="1 2">
    <name type="scientific">Microcystis aeruginosa TAIHU98</name>
    <dbReference type="NCBI Taxonomy" id="1134457"/>
    <lineage>
        <taxon>Bacteria</taxon>
        <taxon>Bacillati</taxon>
        <taxon>Cyanobacteriota</taxon>
        <taxon>Cyanophyceae</taxon>
        <taxon>Oscillatoriophycideae</taxon>
        <taxon>Chroococcales</taxon>
        <taxon>Microcystaceae</taxon>
        <taxon>Microcystis</taxon>
    </lineage>
</organism>
<gene>
    <name evidence="1" type="ORF">O53_659</name>
</gene>
<dbReference type="Proteomes" id="UP000010932">
    <property type="component" value="Unassembled WGS sequence"/>
</dbReference>
<dbReference type="PATRIC" id="fig|1134457.3.peg.324"/>
<protein>
    <submittedName>
        <fullName evidence="1">Uncharacterized protein</fullName>
    </submittedName>
</protein>
<sequence>MLGVRSQYSGDRRQEIIFIYSFHTPHPTPHTPLPTSPLASEKKKCYDKTKSGFYVGDCLSSFLIYA</sequence>
<proteinExistence type="predicted"/>
<evidence type="ECO:0000313" key="1">
    <source>
        <dbReference type="EMBL" id="ELP56060.1"/>
    </source>
</evidence>
<reference evidence="1 2" key="1">
    <citation type="journal article" date="2013" name="Genome Announc.">
        <title>Whole-Genome Sequence of Microcystis aeruginosa TAIHU98, a Nontoxic Bloom-Forming Strain Isolated from Taihu Lake, China.</title>
        <authorList>
            <person name="Yang C."/>
            <person name="Zhang W."/>
            <person name="Ren M."/>
            <person name="Song L."/>
            <person name="Li T."/>
            <person name="Zhao J."/>
        </authorList>
    </citation>
    <scope>NUCLEOTIDE SEQUENCE [LARGE SCALE GENOMIC DNA]</scope>
    <source>
        <strain evidence="1 2">TAIHU98</strain>
    </source>
</reference>
<name>L7E9E9_MICAE</name>
<evidence type="ECO:0000313" key="2">
    <source>
        <dbReference type="Proteomes" id="UP000010932"/>
    </source>
</evidence>